<feature type="domain" description="HAT C-terminal dimerisation" evidence="1">
    <location>
        <begin position="195"/>
        <end position="232"/>
    </location>
</feature>
<sequence length="347" mass="39966">MPNNKKNTRLPEKQKLQTKNNNTKSFSEVWNYYEKDTQRNNGHYEAICSYCKIKWLRRKPQKMEAHLANDCLQCPEEISKYWSLDGWTTPKMESIYNYIVTTDTRMEYLIGLRDYSSDSHTIVTDNASNCRAARQNIQQTYPHIWDILTEHANSITSNDIAALMEDGSFFFICQFESKLAPFNLSFISNLEFPKLWWKSIKSQLQHLAELACQIFSINPTQVNCERNFSTLSWILGEKISLNKLEAIAKIQSYYMNNIQKELSYIGNKQATLIGKNFTEKKLRESTNITSINSIISLKVENEIANIGGNNSLSESFFSIELAIGKIVNLTININNNNEERGSDTTPA</sequence>
<dbReference type="Pfam" id="PF05699">
    <property type="entry name" value="Dimer_Tnp_hAT"/>
    <property type="match status" value="1"/>
</dbReference>
<keyword evidence="3" id="KW-1185">Reference proteome</keyword>
<dbReference type="OrthoDB" id="2410053at2759"/>
<name>A0A397TFG5_9GLOM</name>
<dbReference type="STRING" id="658196.A0A397TFG5"/>
<evidence type="ECO:0000313" key="3">
    <source>
        <dbReference type="Proteomes" id="UP000265703"/>
    </source>
</evidence>
<dbReference type="Proteomes" id="UP000265703">
    <property type="component" value="Unassembled WGS sequence"/>
</dbReference>
<dbReference type="EMBL" id="QKYT01000051">
    <property type="protein sequence ID" value="RIA96089.1"/>
    <property type="molecule type" value="Genomic_DNA"/>
</dbReference>
<comment type="caution">
    <text evidence="2">The sequence shown here is derived from an EMBL/GenBank/DDBJ whole genome shotgun (WGS) entry which is preliminary data.</text>
</comment>
<dbReference type="InterPro" id="IPR012337">
    <property type="entry name" value="RNaseH-like_sf"/>
</dbReference>
<accession>A0A397TFG5</accession>
<proteinExistence type="predicted"/>
<dbReference type="GO" id="GO:0046983">
    <property type="term" value="F:protein dimerization activity"/>
    <property type="evidence" value="ECO:0007669"/>
    <property type="project" value="InterPro"/>
</dbReference>
<evidence type="ECO:0000259" key="1">
    <source>
        <dbReference type="Pfam" id="PF05699"/>
    </source>
</evidence>
<protein>
    <recommendedName>
        <fullName evidence="1">HAT C-terminal dimerisation domain-containing protein</fullName>
    </recommendedName>
</protein>
<evidence type="ECO:0000313" key="2">
    <source>
        <dbReference type="EMBL" id="RIA96089.1"/>
    </source>
</evidence>
<reference evidence="2 3" key="1">
    <citation type="submission" date="2018-06" db="EMBL/GenBank/DDBJ databases">
        <title>Comparative genomics reveals the genomic features of Rhizophagus irregularis, R. cerebriforme, R. diaphanum and Gigaspora rosea, and their symbiotic lifestyle signature.</title>
        <authorList>
            <person name="Morin E."/>
            <person name="San Clemente H."/>
            <person name="Chen E.C.H."/>
            <person name="De La Providencia I."/>
            <person name="Hainaut M."/>
            <person name="Kuo A."/>
            <person name="Kohler A."/>
            <person name="Murat C."/>
            <person name="Tang N."/>
            <person name="Roy S."/>
            <person name="Loubradou J."/>
            <person name="Henrissat B."/>
            <person name="Grigoriev I.V."/>
            <person name="Corradi N."/>
            <person name="Roux C."/>
            <person name="Martin F.M."/>
        </authorList>
    </citation>
    <scope>NUCLEOTIDE SEQUENCE [LARGE SCALE GENOMIC DNA]</scope>
    <source>
        <strain evidence="2 3">DAOM 227022</strain>
    </source>
</reference>
<gene>
    <name evidence="2" type="ORF">C1645_815928</name>
</gene>
<dbReference type="InterPro" id="IPR008906">
    <property type="entry name" value="HATC_C_dom"/>
</dbReference>
<dbReference type="SUPFAM" id="SSF53098">
    <property type="entry name" value="Ribonuclease H-like"/>
    <property type="match status" value="1"/>
</dbReference>
<organism evidence="2 3">
    <name type="scientific">Glomus cerebriforme</name>
    <dbReference type="NCBI Taxonomy" id="658196"/>
    <lineage>
        <taxon>Eukaryota</taxon>
        <taxon>Fungi</taxon>
        <taxon>Fungi incertae sedis</taxon>
        <taxon>Mucoromycota</taxon>
        <taxon>Glomeromycotina</taxon>
        <taxon>Glomeromycetes</taxon>
        <taxon>Glomerales</taxon>
        <taxon>Glomeraceae</taxon>
        <taxon>Glomus</taxon>
    </lineage>
</organism>
<dbReference type="AlphaFoldDB" id="A0A397TFG5"/>